<sequence>MICEQMCFTFQQNYKLESKDKLATNNYCKIEIIMKLDGKQLLQKCNYDEIR</sequence>
<name>A0A0B6YHZ6_9EUPU</name>
<reference evidence="1" key="1">
    <citation type="submission" date="2014-12" db="EMBL/GenBank/DDBJ databases">
        <title>Insight into the proteome of Arion vulgaris.</title>
        <authorList>
            <person name="Aradska J."/>
            <person name="Bulat T."/>
            <person name="Smidak R."/>
            <person name="Sarate P."/>
            <person name="Gangsoo J."/>
            <person name="Sialana F."/>
            <person name="Bilban M."/>
            <person name="Lubec G."/>
        </authorList>
    </citation>
    <scope>NUCLEOTIDE SEQUENCE</scope>
    <source>
        <tissue evidence="1">Skin</tissue>
    </source>
</reference>
<gene>
    <name evidence="1" type="primary">ORF24471</name>
</gene>
<protein>
    <submittedName>
        <fullName evidence="1">Uncharacterized protein</fullName>
    </submittedName>
</protein>
<dbReference type="AlphaFoldDB" id="A0A0B6YHZ6"/>
<accession>A0A0B6YHZ6</accession>
<organism evidence="1">
    <name type="scientific">Arion vulgaris</name>
    <dbReference type="NCBI Taxonomy" id="1028688"/>
    <lineage>
        <taxon>Eukaryota</taxon>
        <taxon>Metazoa</taxon>
        <taxon>Spiralia</taxon>
        <taxon>Lophotrochozoa</taxon>
        <taxon>Mollusca</taxon>
        <taxon>Gastropoda</taxon>
        <taxon>Heterobranchia</taxon>
        <taxon>Euthyneura</taxon>
        <taxon>Panpulmonata</taxon>
        <taxon>Eupulmonata</taxon>
        <taxon>Stylommatophora</taxon>
        <taxon>Helicina</taxon>
        <taxon>Arionoidea</taxon>
        <taxon>Arionidae</taxon>
        <taxon>Arion</taxon>
    </lineage>
</organism>
<feature type="non-terminal residue" evidence="1">
    <location>
        <position position="51"/>
    </location>
</feature>
<proteinExistence type="predicted"/>
<evidence type="ECO:0000313" key="1">
    <source>
        <dbReference type="EMBL" id="CEK55140.1"/>
    </source>
</evidence>
<dbReference type="EMBL" id="HACG01008275">
    <property type="protein sequence ID" value="CEK55140.1"/>
    <property type="molecule type" value="Transcribed_RNA"/>
</dbReference>